<reference evidence="2" key="1">
    <citation type="submission" date="2023-03" db="EMBL/GenBank/DDBJ databases">
        <authorList>
            <person name="Steffen K."/>
            <person name="Cardenas P."/>
        </authorList>
    </citation>
    <scope>NUCLEOTIDE SEQUENCE</scope>
</reference>
<feature type="coiled-coil region" evidence="1">
    <location>
        <begin position="40"/>
        <end position="81"/>
    </location>
</feature>
<gene>
    <name evidence="2" type="ORF">GBAR_LOCUS27307</name>
</gene>
<sequence>MTTFNTVEDLMQVLDANPHLLEGLRSRLLTRELLELPETMARLASRVDQIAAQMAEITERADRLIQRMDRTAEQLGRLRDDVGTVKGMATDGLAHRVAPAIANAMELRLTKNLDGADLSALTAGQDISAISQNALESFLLSDLIMETTDGDGQTFYVAVESSYTADDRDTRRAIRNAEFMTRFTGQPARAAIAAVRTDWDIDAQIASGAVYWYRLPARLLRGI</sequence>
<dbReference type="Proteomes" id="UP001174909">
    <property type="component" value="Unassembled WGS sequence"/>
</dbReference>
<accession>A0AA35TJR7</accession>
<dbReference type="EMBL" id="CASHTH010003804">
    <property type="protein sequence ID" value="CAI8049590.1"/>
    <property type="molecule type" value="Genomic_DNA"/>
</dbReference>
<comment type="caution">
    <text evidence="2">The sequence shown here is derived from an EMBL/GenBank/DDBJ whole genome shotgun (WGS) entry which is preliminary data.</text>
</comment>
<protein>
    <submittedName>
        <fullName evidence="2">Uncharacterized protein</fullName>
    </submittedName>
</protein>
<evidence type="ECO:0000313" key="3">
    <source>
        <dbReference type="Proteomes" id="UP001174909"/>
    </source>
</evidence>
<evidence type="ECO:0000313" key="2">
    <source>
        <dbReference type="EMBL" id="CAI8049590.1"/>
    </source>
</evidence>
<organism evidence="2 3">
    <name type="scientific">Geodia barretti</name>
    <name type="common">Barrett's horny sponge</name>
    <dbReference type="NCBI Taxonomy" id="519541"/>
    <lineage>
        <taxon>Eukaryota</taxon>
        <taxon>Metazoa</taxon>
        <taxon>Porifera</taxon>
        <taxon>Demospongiae</taxon>
        <taxon>Heteroscleromorpha</taxon>
        <taxon>Tetractinellida</taxon>
        <taxon>Astrophorina</taxon>
        <taxon>Geodiidae</taxon>
        <taxon>Geodia</taxon>
    </lineage>
</organism>
<name>A0AA35TJR7_GEOBA</name>
<keyword evidence="1" id="KW-0175">Coiled coil</keyword>
<keyword evidence="3" id="KW-1185">Reference proteome</keyword>
<dbReference type="AlphaFoldDB" id="A0AA35TJR7"/>
<evidence type="ECO:0000256" key="1">
    <source>
        <dbReference type="SAM" id="Coils"/>
    </source>
</evidence>
<proteinExistence type="predicted"/>